<dbReference type="Proteomes" id="UP000307749">
    <property type="component" value="Unassembled WGS sequence"/>
</dbReference>
<name>A0A4S3KMG1_9GAMM</name>
<proteinExistence type="predicted"/>
<reference evidence="2 3" key="1">
    <citation type="submission" date="2017-02" db="EMBL/GenBank/DDBJ databases">
        <title>Whole genome sequencing of Metallibacterium scheffleri DSM 24874 (T).</title>
        <authorList>
            <person name="Kumar S."/>
            <person name="Patil P."/>
            <person name="Patil P.B."/>
        </authorList>
    </citation>
    <scope>NUCLEOTIDE SEQUENCE [LARGE SCALE GENOMIC DNA]</scope>
    <source>
        <strain evidence="2 3">DSM 24874</strain>
    </source>
</reference>
<keyword evidence="1" id="KW-1133">Transmembrane helix</keyword>
<feature type="transmembrane region" description="Helical" evidence="1">
    <location>
        <begin position="66"/>
        <end position="87"/>
    </location>
</feature>
<feature type="transmembrane region" description="Helical" evidence="1">
    <location>
        <begin position="35"/>
        <end position="54"/>
    </location>
</feature>
<keyword evidence="1" id="KW-0812">Transmembrane</keyword>
<accession>A0A4S3KMG1</accession>
<comment type="caution">
    <text evidence="2">The sequence shown here is derived from an EMBL/GenBank/DDBJ whole genome shotgun (WGS) entry which is preliminary data.</text>
</comment>
<protein>
    <submittedName>
        <fullName evidence="2">Uncharacterized protein</fullName>
    </submittedName>
</protein>
<evidence type="ECO:0000313" key="3">
    <source>
        <dbReference type="Proteomes" id="UP000307749"/>
    </source>
</evidence>
<feature type="transmembrane region" description="Helical" evidence="1">
    <location>
        <begin position="6"/>
        <end position="28"/>
    </location>
</feature>
<dbReference type="EMBL" id="MWQO01000033">
    <property type="protein sequence ID" value="THD10107.1"/>
    <property type="molecule type" value="Genomic_DNA"/>
</dbReference>
<organism evidence="2 3">
    <name type="scientific">Metallibacterium scheffleri</name>
    <dbReference type="NCBI Taxonomy" id="993689"/>
    <lineage>
        <taxon>Bacteria</taxon>
        <taxon>Pseudomonadati</taxon>
        <taxon>Pseudomonadota</taxon>
        <taxon>Gammaproteobacteria</taxon>
        <taxon>Lysobacterales</taxon>
        <taxon>Rhodanobacteraceae</taxon>
        <taxon>Metallibacterium</taxon>
    </lineage>
</organism>
<evidence type="ECO:0000256" key="1">
    <source>
        <dbReference type="SAM" id="Phobius"/>
    </source>
</evidence>
<keyword evidence="3" id="KW-1185">Reference proteome</keyword>
<gene>
    <name evidence="2" type="ORF">B1806_09560</name>
</gene>
<keyword evidence="1" id="KW-0472">Membrane</keyword>
<sequence length="95" mass="10273">MESTAMLHALTTFFLAYVFGLFLFGIGFRLIPRSTGFVLLCIALSVLAIAIHGMPSSIASHRASGAIADGFLLLSFAMSLAGIWQSARHSRKRSR</sequence>
<dbReference type="AlphaFoldDB" id="A0A4S3KMG1"/>
<evidence type="ECO:0000313" key="2">
    <source>
        <dbReference type="EMBL" id="THD10107.1"/>
    </source>
</evidence>